<dbReference type="Proteomes" id="UP000000226">
    <property type="component" value="Chromosome 7"/>
</dbReference>
<dbReference type="OrthoDB" id="1728550at2759"/>
<evidence type="ECO:0000313" key="1">
    <source>
        <dbReference type="EMBL" id="ESW14735.1"/>
    </source>
</evidence>
<name>V7BAY8_PHAVU</name>
<accession>V7BAY8</accession>
<protein>
    <submittedName>
        <fullName evidence="1">Uncharacterized protein</fullName>
    </submittedName>
</protein>
<dbReference type="AlphaFoldDB" id="V7BAY8"/>
<organism evidence="1 2">
    <name type="scientific">Phaseolus vulgaris</name>
    <name type="common">Kidney bean</name>
    <name type="synonym">French bean</name>
    <dbReference type="NCBI Taxonomy" id="3885"/>
    <lineage>
        <taxon>Eukaryota</taxon>
        <taxon>Viridiplantae</taxon>
        <taxon>Streptophyta</taxon>
        <taxon>Embryophyta</taxon>
        <taxon>Tracheophyta</taxon>
        <taxon>Spermatophyta</taxon>
        <taxon>Magnoliopsida</taxon>
        <taxon>eudicotyledons</taxon>
        <taxon>Gunneridae</taxon>
        <taxon>Pentapetalae</taxon>
        <taxon>rosids</taxon>
        <taxon>fabids</taxon>
        <taxon>Fabales</taxon>
        <taxon>Fabaceae</taxon>
        <taxon>Papilionoideae</taxon>
        <taxon>50 kb inversion clade</taxon>
        <taxon>NPAAA clade</taxon>
        <taxon>indigoferoid/millettioid clade</taxon>
        <taxon>Phaseoleae</taxon>
        <taxon>Phaseolus</taxon>
    </lineage>
</organism>
<gene>
    <name evidence="1" type="ORF">PHAVU_007G013100g</name>
</gene>
<keyword evidence="2" id="KW-1185">Reference proteome</keyword>
<sequence>MKLIGDGAGGRKLIVRVKLDHRSRKLQKPATSLLSVAKIFDSVLAVYEVFCNLKQVGSRLKVCRGGSRFWCKRPRRLAFSR</sequence>
<dbReference type="Gramene" id="ESW14735">
    <property type="protein sequence ID" value="ESW14735"/>
    <property type="gene ID" value="PHAVU_007G013100g"/>
</dbReference>
<dbReference type="EMBL" id="CM002294">
    <property type="protein sequence ID" value="ESW14735.1"/>
    <property type="molecule type" value="Genomic_DNA"/>
</dbReference>
<proteinExistence type="predicted"/>
<evidence type="ECO:0000313" key="2">
    <source>
        <dbReference type="Proteomes" id="UP000000226"/>
    </source>
</evidence>
<reference evidence="2" key="1">
    <citation type="journal article" date="2014" name="Nat. Genet.">
        <title>A reference genome for common bean and genome-wide analysis of dual domestications.</title>
        <authorList>
            <person name="Schmutz J."/>
            <person name="McClean P.E."/>
            <person name="Mamidi S."/>
            <person name="Wu G.A."/>
            <person name="Cannon S.B."/>
            <person name="Grimwood J."/>
            <person name="Jenkins J."/>
            <person name="Shu S."/>
            <person name="Song Q."/>
            <person name="Chavarro C."/>
            <person name="Torres-Torres M."/>
            <person name="Geffroy V."/>
            <person name="Moghaddam S.M."/>
            <person name="Gao D."/>
            <person name="Abernathy B."/>
            <person name="Barry K."/>
            <person name="Blair M."/>
            <person name="Brick M.A."/>
            <person name="Chovatia M."/>
            <person name="Gepts P."/>
            <person name="Goodstein D.M."/>
            <person name="Gonzales M."/>
            <person name="Hellsten U."/>
            <person name="Hyten D.L."/>
            <person name="Jia G."/>
            <person name="Kelly J.D."/>
            <person name="Kudrna D."/>
            <person name="Lee R."/>
            <person name="Richard M.M."/>
            <person name="Miklas P.N."/>
            <person name="Osorno J.M."/>
            <person name="Rodrigues J."/>
            <person name="Thareau V."/>
            <person name="Urrea C.A."/>
            <person name="Wang M."/>
            <person name="Yu Y."/>
            <person name="Zhang M."/>
            <person name="Wing R.A."/>
            <person name="Cregan P.B."/>
            <person name="Rokhsar D.S."/>
            <person name="Jackson S.A."/>
        </authorList>
    </citation>
    <scope>NUCLEOTIDE SEQUENCE [LARGE SCALE GENOMIC DNA]</scope>
    <source>
        <strain evidence="2">cv. G19833</strain>
    </source>
</reference>